<feature type="transmembrane region" description="Helical" evidence="1">
    <location>
        <begin position="100"/>
        <end position="123"/>
    </location>
</feature>
<evidence type="ECO:0008006" key="4">
    <source>
        <dbReference type="Google" id="ProtNLM"/>
    </source>
</evidence>
<keyword evidence="1" id="KW-1133">Transmembrane helix</keyword>
<organism evidence="2 3">
    <name type="scientific">Sediminicola luteus</name>
    <dbReference type="NCBI Taxonomy" id="319238"/>
    <lineage>
        <taxon>Bacteria</taxon>
        <taxon>Pseudomonadati</taxon>
        <taxon>Bacteroidota</taxon>
        <taxon>Flavobacteriia</taxon>
        <taxon>Flavobacteriales</taxon>
        <taxon>Flavobacteriaceae</taxon>
        <taxon>Sediminicola</taxon>
    </lineage>
</organism>
<dbReference type="OrthoDB" id="1175925at2"/>
<feature type="transmembrane region" description="Helical" evidence="1">
    <location>
        <begin position="222"/>
        <end position="242"/>
    </location>
</feature>
<dbReference type="RefSeq" id="WP_097443692.1">
    <property type="nucleotide sequence ID" value="NZ_NBWU01000008.1"/>
</dbReference>
<feature type="transmembrane region" description="Helical" evidence="1">
    <location>
        <begin position="337"/>
        <end position="355"/>
    </location>
</feature>
<gene>
    <name evidence="2" type="ORF">B7P33_18400</name>
</gene>
<keyword evidence="1" id="KW-0812">Transmembrane</keyword>
<keyword evidence="3" id="KW-1185">Reference proteome</keyword>
<dbReference type="AlphaFoldDB" id="A0A2A4G3P6"/>
<accession>A0A2A4G3P6</accession>
<feature type="transmembrane region" description="Helical" evidence="1">
    <location>
        <begin position="199"/>
        <end position="215"/>
    </location>
</feature>
<feature type="transmembrane region" description="Helical" evidence="1">
    <location>
        <begin position="143"/>
        <end position="165"/>
    </location>
</feature>
<evidence type="ECO:0000256" key="1">
    <source>
        <dbReference type="SAM" id="Phobius"/>
    </source>
</evidence>
<feature type="transmembrane region" description="Helical" evidence="1">
    <location>
        <begin position="6"/>
        <end position="37"/>
    </location>
</feature>
<protein>
    <recommendedName>
        <fullName evidence="4">O-antigen polymerase</fullName>
    </recommendedName>
</protein>
<dbReference type="EMBL" id="NBWU01000008">
    <property type="protein sequence ID" value="PCE62604.1"/>
    <property type="molecule type" value="Genomic_DNA"/>
</dbReference>
<evidence type="ECO:0000313" key="2">
    <source>
        <dbReference type="EMBL" id="PCE62604.1"/>
    </source>
</evidence>
<feature type="transmembrane region" description="Helical" evidence="1">
    <location>
        <begin position="361"/>
        <end position="380"/>
    </location>
</feature>
<feature type="transmembrane region" description="Helical" evidence="1">
    <location>
        <begin position="44"/>
        <end position="63"/>
    </location>
</feature>
<evidence type="ECO:0000313" key="3">
    <source>
        <dbReference type="Proteomes" id="UP000219559"/>
    </source>
</evidence>
<feature type="transmembrane region" description="Helical" evidence="1">
    <location>
        <begin position="69"/>
        <end position="88"/>
    </location>
</feature>
<sequence>MQKEDYLLLFLVAFYVLDPFTYGFLFGYAVLAFLLLYFSKAIKLFDTTLLILFLFSIVYALFYSFNPGLGAQFILIYSIVPGALYLSGKWLRIRTDNIGSFWILILLGFVYSVPAIISILKFINENGFVSVKRDVPNIWTGELLSATNMASAFALNMCIPGIFIIGNKIIKYKLTYIVLTGVYLVSIICVFRLGSRTQLALSIFSVVIALIFKVSKQNLRQNFVTFVIIFIALNGLLSYFSFDTETDLLSAYADRMDSKTHGVATAGGRTNKWEKSIIYMFKEPLGWELKEFGFAHNLWFDATRVGGVISLILLLAFTLRSSKVMMRLFSLNKRISLLDGQLLLYLSCFFLSFFVEPILEGYFILFSLFCFIVGFSHSHIGKSNSRKITPNQSVI</sequence>
<reference evidence="2 3" key="1">
    <citation type="submission" date="2017-04" db="EMBL/GenBank/DDBJ databases">
        <title>A new member of the family Flavobacteriaceae isolated from ascidians.</title>
        <authorList>
            <person name="Chen L."/>
        </authorList>
    </citation>
    <scope>NUCLEOTIDE SEQUENCE [LARGE SCALE GENOMIC DNA]</scope>
    <source>
        <strain evidence="2 3">HQA918</strain>
    </source>
</reference>
<keyword evidence="1" id="KW-0472">Membrane</keyword>
<feature type="transmembrane region" description="Helical" evidence="1">
    <location>
        <begin position="174"/>
        <end position="193"/>
    </location>
</feature>
<comment type="caution">
    <text evidence="2">The sequence shown here is derived from an EMBL/GenBank/DDBJ whole genome shotgun (WGS) entry which is preliminary data.</text>
</comment>
<feature type="transmembrane region" description="Helical" evidence="1">
    <location>
        <begin position="298"/>
        <end position="317"/>
    </location>
</feature>
<name>A0A2A4G3P6_9FLAO</name>
<dbReference type="Proteomes" id="UP000219559">
    <property type="component" value="Unassembled WGS sequence"/>
</dbReference>
<proteinExistence type="predicted"/>